<dbReference type="PANTHER" id="PTHR43748">
    <property type="entry name" value="RIBOSE-5-PHOSPHATE ISOMERASE 3, CHLOROPLASTIC-RELATED"/>
    <property type="match status" value="1"/>
</dbReference>
<reference evidence="5" key="1">
    <citation type="submission" date="2012-06" db="EMBL/GenBank/DDBJ databases">
        <title>Genome analysis of multiple Granulibacter bethesdensis isolates demonstrates substantial genome diversity.</title>
        <authorList>
            <person name="Greenberg D.E."/>
            <person name="Porcella S.F."/>
            <person name="Zarember K."/>
            <person name="Zelazny A.M."/>
            <person name="Bruno D."/>
            <person name="Martens C."/>
            <person name="Barbian K.D."/>
            <person name="Jaske E."/>
            <person name="Holland S.M."/>
        </authorList>
    </citation>
    <scope>NUCLEOTIDE SEQUENCE [LARGE SCALE GENOMIC DNA]</scope>
    <source>
        <strain evidence="5">CGDNIH3</strain>
    </source>
</reference>
<protein>
    <recommendedName>
        <fullName evidence="3">Ribose-5-phosphate isomerase A</fullName>
        <ecNumber evidence="3">5.3.1.6</ecNumber>
    </recommendedName>
    <alternativeName>
        <fullName evidence="3">Phosphoriboisomerase A</fullName>
        <shortName evidence="3">PRI</shortName>
    </alternativeName>
</protein>
<dbReference type="NCBIfam" id="TIGR00021">
    <property type="entry name" value="rpiA"/>
    <property type="match status" value="1"/>
</dbReference>
<organism evidence="4 5">
    <name type="scientific">Granulibacter bethesdensis</name>
    <dbReference type="NCBI Taxonomy" id="364410"/>
    <lineage>
        <taxon>Bacteria</taxon>
        <taxon>Pseudomonadati</taxon>
        <taxon>Pseudomonadota</taxon>
        <taxon>Alphaproteobacteria</taxon>
        <taxon>Acetobacterales</taxon>
        <taxon>Acetobacteraceae</taxon>
        <taxon>Granulibacter</taxon>
    </lineage>
</organism>
<comment type="subunit">
    <text evidence="3">Homodimer.</text>
</comment>
<dbReference type="SUPFAM" id="SSF75445">
    <property type="entry name" value="D-ribose-5-phosphate isomerase (RpiA), lid domain"/>
    <property type="match status" value="1"/>
</dbReference>
<comment type="pathway">
    <text evidence="3">Carbohydrate degradation; pentose phosphate pathway; D-ribose 5-phosphate from D-ribulose 5-phosphate (non-oxidative stage): step 1/1.</text>
</comment>
<dbReference type="InterPro" id="IPR020672">
    <property type="entry name" value="Ribose5P_isomerase_typA_subgr"/>
</dbReference>
<feature type="binding site" evidence="3">
    <location>
        <begin position="97"/>
        <end position="100"/>
    </location>
    <ligand>
        <name>substrate</name>
    </ligand>
</feature>
<dbReference type="GO" id="GO:0009052">
    <property type="term" value="P:pentose-phosphate shunt, non-oxidative branch"/>
    <property type="evidence" value="ECO:0007669"/>
    <property type="project" value="UniProtKB-UniRule"/>
</dbReference>
<dbReference type="Gene3D" id="3.30.70.260">
    <property type="match status" value="1"/>
</dbReference>
<feature type="binding site" evidence="3">
    <location>
        <begin position="28"/>
        <end position="31"/>
    </location>
    <ligand>
        <name>substrate</name>
    </ligand>
</feature>
<dbReference type="EMBL" id="CP003181">
    <property type="protein sequence ID" value="AHJ62682.1"/>
    <property type="molecule type" value="Genomic_DNA"/>
</dbReference>
<proteinExistence type="inferred from homology"/>
<evidence type="ECO:0000313" key="5">
    <source>
        <dbReference type="Proteomes" id="UP000019438"/>
    </source>
</evidence>
<dbReference type="KEGG" id="gbc:GbCGDNIH3_0858"/>
<dbReference type="PANTHER" id="PTHR43748:SF3">
    <property type="entry name" value="RIBOSE-5-PHOSPHATE ISOMERASE 3, CHLOROPLASTIC-RELATED"/>
    <property type="match status" value="1"/>
</dbReference>
<evidence type="ECO:0000256" key="3">
    <source>
        <dbReference type="HAMAP-Rule" id="MF_00170"/>
    </source>
</evidence>
<comment type="catalytic activity">
    <reaction evidence="1 3">
        <text>aldehydo-D-ribose 5-phosphate = D-ribulose 5-phosphate</text>
        <dbReference type="Rhea" id="RHEA:14657"/>
        <dbReference type="ChEBI" id="CHEBI:58121"/>
        <dbReference type="ChEBI" id="CHEBI:58273"/>
        <dbReference type="EC" id="5.3.1.6"/>
    </reaction>
</comment>
<feature type="binding site" evidence="3">
    <location>
        <begin position="83"/>
        <end position="86"/>
    </location>
    <ligand>
        <name>substrate</name>
    </ligand>
</feature>
<dbReference type="InterPro" id="IPR037171">
    <property type="entry name" value="NagB/RpiA_transferase-like"/>
</dbReference>
<dbReference type="RefSeq" id="WP_025286365.1">
    <property type="nucleotide sequence ID" value="NZ_CP003181.2"/>
</dbReference>
<evidence type="ECO:0000256" key="1">
    <source>
        <dbReference type="ARBA" id="ARBA00001713"/>
    </source>
</evidence>
<feature type="binding site" evidence="3">
    <location>
        <position position="124"/>
    </location>
    <ligand>
        <name>substrate</name>
    </ligand>
</feature>
<dbReference type="EC" id="5.3.1.6" evidence="3"/>
<dbReference type="CDD" id="cd01398">
    <property type="entry name" value="RPI_A"/>
    <property type="match status" value="1"/>
</dbReference>
<name>A0AAN0RD88_9PROT</name>
<sequence length="230" mass="24187">MDTDALKRLAGEEAAALVQDGMVVGLGTGSTAACMVDALIRRVAQGLKIVGIPTSIRTAEQAQAGGIPLTDLGAHPRIDLTIDGADQVERGTLNLIKGMGGALLREKLVAAASERLVIIVDDRKLSENLSLPVPVEVVPFGWQATDLRIQALGGRTVLRGGADGTPYVTDNHNYILDVDFGAMGGSRKPETLDAALREIVGVVETGFFIHRAETVIIAGEGGVTRWQRSA</sequence>
<evidence type="ECO:0000256" key="2">
    <source>
        <dbReference type="ARBA" id="ARBA00023235"/>
    </source>
</evidence>
<keyword evidence="2 3" id="KW-0413">Isomerase</keyword>
<dbReference type="InterPro" id="IPR004788">
    <property type="entry name" value="Ribose5P_isomerase_type_A"/>
</dbReference>
<dbReference type="GO" id="GO:0004751">
    <property type="term" value="F:ribose-5-phosphate isomerase activity"/>
    <property type="evidence" value="ECO:0007669"/>
    <property type="project" value="UniProtKB-UniRule"/>
</dbReference>
<dbReference type="Proteomes" id="UP000019438">
    <property type="component" value="Chromosome"/>
</dbReference>
<dbReference type="PROSITE" id="PS51257">
    <property type="entry name" value="PROKAR_LIPOPROTEIN"/>
    <property type="match status" value="1"/>
</dbReference>
<comment type="similarity">
    <text evidence="3">Belongs to the ribose 5-phosphate isomerase family.</text>
</comment>
<dbReference type="Pfam" id="PF06026">
    <property type="entry name" value="Rib_5-P_isom_A"/>
    <property type="match status" value="1"/>
</dbReference>
<dbReference type="HAMAP" id="MF_00170">
    <property type="entry name" value="Rib_5P_isom_A"/>
    <property type="match status" value="1"/>
</dbReference>
<comment type="function">
    <text evidence="3">Catalyzes the reversible conversion of ribose-5-phosphate to ribulose 5-phosphate.</text>
</comment>
<dbReference type="InterPro" id="IPR050262">
    <property type="entry name" value="Ribose-5P_isomerase"/>
</dbReference>
<dbReference type="FunFam" id="3.40.50.1360:FF:000001">
    <property type="entry name" value="Ribose-5-phosphate isomerase A"/>
    <property type="match status" value="1"/>
</dbReference>
<feature type="active site" description="Proton acceptor" evidence="3">
    <location>
        <position position="106"/>
    </location>
</feature>
<accession>A0AAN0RD88</accession>
<dbReference type="SUPFAM" id="SSF100950">
    <property type="entry name" value="NagB/RpiA/CoA transferase-like"/>
    <property type="match status" value="1"/>
</dbReference>
<dbReference type="AlphaFoldDB" id="A0AAN0RD88"/>
<gene>
    <name evidence="3" type="primary">rpiA</name>
    <name evidence="4" type="ORF">GbCGDNIH3_0858</name>
</gene>
<evidence type="ECO:0000313" key="4">
    <source>
        <dbReference type="EMBL" id="AHJ62682.1"/>
    </source>
</evidence>
<dbReference type="NCBIfam" id="NF001924">
    <property type="entry name" value="PRK00702.1"/>
    <property type="match status" value="1"/>
</dbReference>
<dbReference type="Gene3D" id="3.40.50.1360">
    <property type="match status" value="1"/>
</dbReference>